<organism evidence="2 3">
    <name type="scientific">Eruca vesicaria subsp. sativa</name>
    <name type="common">Garden rocket</name>
    <name type="synonym">Eruca sativa</name>
    <dbReference type="NCBI Taxonomy" id="29727"/>
    <lineage>
        <taxon>Eukaryota</taxon>
        <taxon>Viridiplantae</taxon>
        <taxon>Streptophyta</taxon>
        <taxon>Embryophyta</taxon>
        <taxon>Tracheophyta</taxon>
        <taxon>Spermatophyta</taxon>
        <taxon>Magnoliopsida</taxon>
        <taxon>eudicotyledons</taxon>
        <taxon>Gunneridae</taxon>
        <taxon>Pentapetalae</taxon>
        <taxon>rosids</taxon>
        <taxon>malvids</taxon>
        <taxon>Brassicales</taxon>
        <taxon>Brassicaceae</taxon>
        <taxon>Brassiceae</taxon>
        <taxon>Eruca</taxon>
    </lineage>
</organism>
<dbReference type="EMBL" id="CAKOAT010139598">
    <property type="protein sequence ID" value="CAH8338175.1"/>
    <property type="molecule type" value="Genomic_DNA"/>
</dbReference>
<evidence type="ECO:0000256" key="1">
    <source>
        <dbReference type="SAM" id="MobiDB-lite"/>
    </source>
</evidence>
<evidence type="ECO:0000313" key="3">
    <source>
        <dbReference type="Proteomes" id="UP001642260"/>
    </source>
</evidence>
<sequence>MMQPPSSIPPMNLPQQFGFPAYPAAATTTSDGSSQQLYNSGGAPFEMMNQNYQQGSYPPPTPSWNPGMAPPVNKGQSFEREP</sequence>
<feature type="region of interest" description="Disordered" evidence="1">
    <location>
        <begin position="1"/>
        <end position="82"/>
    </location>
</feature>
<gene>
    <name evidence="2" type="ORF">ERUC_LOCUS14816</name>
</gene>
<dbReference type="Proteomes" id="UP001642260">
    <property type="component" value="Unassembled WGS sequence"/>
</dbReference>
<feature type="compositionally biased region" description="Pro residues" evidence="1">
    <location>
        <begin position="1"/>
        <end position="12"/>
    </location>
</feature>
<comment type="caution">
    <text evidence="2">The sequence shown here is derived from an EMBL/GenBank/DDBJ whole genome shotgun (WGS) entry which is preliminary data.</text>
</comment>
<protein>
    <submittedName>
        <fullName evidence="2">Uncharacterized protein</fullName>
    </submittedName>
</protein>
<accession>A0ABC8JSF7</accession>
<reference evidence="2 3" key="1">
    <citation type="submission" date="2022-03" db="EMBL/GenBank/DDBJ databases">
        <authorList>
            <person name="Macdonald S."/>
            <person name="Ahmed S."/>
            <person name="Newling K."/>
        </authorList>
    </citation>
    <scope>NUCLEOTIDE SEQUENCE [LARGE SCALE GENOMIC DNA]</scope>
</reference>
<keyword evidence="3" id="KW-1185">Reference proteome</keyword>
<dbReference type="AlphaFoldDB" id="A0ABC8JSF7"/>
<evidence type="ECO:0000313" key="2">
    <source>
        <dbReference type="EMBL" id="CAH8338175.1"/>
    </source>
</evidence>
<name>A0ABC8JSF7_ERUVS</name>
<proteinExistence type="predicted"/>
<feature type="compositionally biased region" description="Polar residues" evidence="1">
    <location>
        <begin position="26"/>
        <end position="39"/>
    </location>
</feature>